<dbReference type="Pfam" id="PF15309">
    <property type="entry name" value="ALMS_motif"/>
    <property type="match status" value="1"/>
</dbReference>
<dbReference type="GO" id="GO:0046599">
    <property type="term" value="P:regulation of centriole replication"/>
    <property type="evidence" value="ECO:0007669"/>
    <property type="project" value="TreeGrafter"/>
</dbReference>
<feature type="domain" description="ALMS motif" evidence="6">
    <location>
        <begin position="225"/>
        <end position="346"/>
    </location>
</feature>
<dbReference type="GeneTree" id="ENSGT00940000153123"/>
<keyword evidence="4" id="KW-0175">Coiled coil</keyword>
<dbReference type="InterPro" id="IPR029299">
    <property type="entry name" value="ALMS_motif"/>
</dbReference>
<evidence type="ECO:0000259" key="6">
    <source>
        <dbReference type="Pfam" id="PF15309"/>
    </source>
</evidence>
<feature type="coiled-coil region" evidence="4">
    <location>
        <begin position="301"/>
        <end position="332"/>
    </location>
</feature>
<feature type="compositionally biased region" description="Polar residues" evidence="5">
    <location>
        <begin position="22"/>
        <end position="31"/>
    </location>
</feature>
<keyword evidence="8" id="KW-1185">Reference proteome</keyword>
<feature type="region of interest" description="Disordered" evidence="5">
    <location>
        <begin position="1"/>
        <end position="51"/>
    </location>
</feature>
<dbReference type="Ensembl" id="ENSCMIT00000032519.1">
    <property type="protein sequence ID" value="ENSCMIP00000032032.1"/>
    <property type="gene ID" value="ENSCMIG00000013709.1"/>
</dbReference>
<dbReference type="GO" id="GO:0008017">
    <property type="term" value="F:microtubule binding"/>
    <property type="evidence" value="ECO:0007669"/>
    <property type="project" value="TreeGrafter"/>
</dbReference>
<comment type="subcellular location">
    <subcellularLocation>
        <location evidence="1">Cytoplasm</location>
        <location evidence="1">Cytoskeleton</location>
        <location evidence="1">Microtubule organizing center</location>
        <location evidence="1">Centrosome</location>
    </subcellularLocation>
</comment>
<feature type="compositionally biased region" description="Low complexity" evidence="5">
    <location>
        <begin position="155"/>
        <end position="171"/>
    </location>
</feature>
<dbReference type="GO" id="GO:0005813">
    <property type="term" value="C:centrosome"/>
    <property type="evidence" value="ECO:0007669"/>
    <property type="project" value="UniProtKB-SubCell"/>
</dbReference>
<sequence length="350" mass="39852">MSGRQPPTLLVRSQVGRGLHSPSPQNMTRGSSAGGFCGPPETDPGIWTSGGEAPKRTRVLAQATQPGGSLNELWQRFKQRQTRRTGSDTASELSLLERLERLADLLRDPVRHSLLSQGVPDRQSLLSEGELCSDSGTEEICTERIRKILSRERQLPTPGTDTDTSLSTLTPAPSDLSTIDTARLVRAFGLARVEAAPLVRLYGAVRRQREGTQQGRHTAHHHHTQEALAMNRPDFISHSRERVRRLELFAEERRLQSELQSERLWLFNPPLAHCSPPSRPLTENTIFWKKKITRKEMVLRSKRMYNQLSEVTRRREEEKRKAENRSNRLKAQLYKKKVTNRVLGRKVAWE</sequence>
<dbReference type="PANTHER" id="PTHR21553">
    <property type="entry name" value="ALMS1-RELATED"/>
    <property type="match status" value="1"/>
</dbReference>
<dbReference type="GO" id="GO:0005829">
    <property type="term" value="C:cytosol"/>
    <property type="evidence" value="ECO:0007669"/>
    <property type="project" value="TreeGrafter"/>
</dbReference>
<name>A0A4W3IRR7_CALMI</name>
<evidence type="ECO:0000256" key="4">
    <source>
        <dbReference type="SAM" id="Coils"/>
    </source>
</evidence>
<dbReference type="PANTHER" id="PTHR21553:SF36">
    <property type="entry name" value="ALMS1 CENTROSOME AND BASAL BODY-ASSOCIATED PROTEIN-RELATED"/>
    <property type="match status" value="1"/>
</dbReference>
<reference evidence="7" key="4">
    <citation type="submission" date="2025-08" db="UniProtKB">
        <authorList>
            <consortium name="Ensembl"/>
        </authorList>
    </citation>
    <scope>IDENTIFICATION</scope>
</reference>
<reference evidence="8" key="2">
    <citation type="journal article" date="2007" name="PLoS Biol.">
        <title>Survey sequencing and comparative analysis of the elephant shark (Callorhinchus milii) genome.</title>
        <authorList>
            <person name="Venkatesh B."/>
            <person name="Kirkness E.F."/>
            <person name="Loh Y.H."/>
            <person name="Halpern A.L."/>
            <person name="Lee A.P."/>
            <person name="Johnson J."/>
            <person name="Dandona N."/>
            <person name="Viswanathan L.D."/>
            <person name="Tay A."/>
            <person name="Venter J.C."/>
            <person name="Strausberg R.L."/>
            <person name="Brenner S."/>
        </authorList>
    </citation>
    <scope>NUCLEOTIDE SEQUENCE [LARGE SCALE GENOMIC DNA]</scope>
</reference>
<organism evidence="7 8">
    <name type="scientific">Callorhinchus milii</name>
    <name type="common">Ghost shark</name>
    <dbReference type="NCBI Taxonomy" id="7868"/>
    <lineage>
        <taxon>Eukaryota</taxon>
        <taxon>Metazoa</taxon>
        <taxon>Chordata</taxon>
        <taxon>Craniata</taxon>
        <taxon>Vertebrata</taxon>
        <taxon>Chondrichthyes</taxon>
        <taxon>Holocephali</taxon>
        <taxon>Chimaeriformes</taxon>
        <taxon>Callorhinchidae</taxon>
        <taxon>Callorhinchus</taxon>
    </lineage>
</organism>
<dbReference type="GO" id="GO:0005814">
    <property type="term" value="C:centriole"/>
    <property type="evidence" value="ECO:0007669"/>
    <property type="project" value="TreeGrafter"/>
</dbReference>
<evidence type="ECO:0000256" key="1">
    <source>
        <dbReference type="ARBA" id="ARBA00004300"/>
    </source>
</evidence>
<dbReference type="AlphaFoldDB" id="A0A4W3IRR7"/>
<dbReference type="STRING" id="7868.ENSCMIP00000032032"/>
<proteinExistence type="predicted"/>
<evidence type="ECO:0000256" key="3">
    <source>
        <dbReference type="ARBA" id="ARBA00023212"/>
    </source>
</evidence>
<keyword evidence="2" id="KW-0963">Cytoplasm</keyword>
<reference evidence="7" key="5">
    <citation type="submission" date="2025-09" db="UniProtKB">
        <authorList>
            <consortium name="Ensembl"/>
        </authorList>
    </citation>
    <scope>IDENTIFICATION</scope>
</reference>
<evidence type="ECO:0000256" key="2">
    <source>
        <dbReference type="ARBA" id="ARBA00022490"/>
    </source>
</evidence>
<dbReference type="Proteomes" id="UP000314986">
    <property type="component" value="Unassembled WGS sequence"/>
</dbReference>
<evidence type="ECO:0000313" key="7">
    <source>
        <dbReference type="Ensembl" id="ENSCMIP00000032032.1"/>
    </source>
</evidence>
<evidence type="ECO:0000313" key="8">
    <source>
        <dbReference type="Proteomes" id="UP000314986"/>
    </source>
</evidence>
<accession>A0A4W3IRR7</accession>
<reference evidence="8" key="1">
    <citation type="journal article" date="2006" name="Science">
        <title>Ancient noncoding elements conserved in the human genome.</title>
        <authorList>
            <person name="Venkatesh B."/>
            <person name="Kirkness E.F."/>
            <person name="Loh Y.H."/>
            <person name="Halpern A.L."/>
            <person name="Lee A.P."/>
            <person name="Johnson J."/>
            <person name="Dandona N."/>
            <person name="Viswanathan L.D."/>
            <person name="Tay A."/>
            <person name="Venter J.C."/>
            <person name="Strausberg R.L."/>
            <person name="Brenner S."/>
        </authorList>
    </citation>
    <scope>NUCLEOTIDE SEQUENCE [LARGE SCALE GENOMIC DNA]</scope>
</reference>
<evidence type="ECO:0000256" key="5">
    <source>
        <dbReference type="SAM" id="MobiDB-lite"/>
    </source>
</evidence>
<dbReference type="InParanoid" id="A0A4W3IRR7"/>
<keyword evidence="3" id="KW-0206">Cytoskeleton</keyword>
<protein>
    <submittedName>
        <fullName evidence="7">Alstrom syndrome protein 1 homolog</fullName>
    </submittedName>
</protein>
<reference evidence="8" key="3">
    <citation type="journal article" date="2014" name="Nature">
        <title>Elephant shark genome provides unique insights into gnathostome evolution.</title>
        <authorList>
            <consortium name="International Elephant Shark Genome Sequencing Consortium"/>
            <person name="Venkatesh B."/>
            <person name="Lee A.P."/>
            <person name="Ravi V."/>
            <person name="Maurya A.K."/>
            <person name="Lian M.M."/>
            <person name="Swann J.B."/>
            <person name="Ohta Y."/>
            <person name="Flajnik M.F."/>
            <person name="Sutoh Y."/>
            <person name="Kasahara M."/>
            <person name="Hoon S."/>
            <person name="Gangu V."/>
            <person name="Roy S.W."/>
            <person name="Irimia M."/>
            <person name="Korzh V."/>
            <person name="Kondrychyn I."/>
            <person name="Lim Z.W."/>
            <person name="Tay B.H."/>
            <person name="Tohari S."/>
            <person name="Kong K.W."/>
            <person name="Ho S."/>
            <person name="Lorente-Galdos B."/>
            <person name="Quilez J."/>
            <person name="Marques-Bonet T."/>
            <person name="Raney B.J."/>
            <person name="Ingham P.W."/>
            <person name="Tay A."/>
            <person name="Hillier L.W."/>
            <person name="Minx P."/>
            <person name="Boehm T."/>
            <person name="Wilson R.K."/>
            <person name="Brenner S."/>
            <person name="Warren W.C."/>
        </authorList>
    </citation>
    <scope>NUCLEOTIDE SEQUENCE [LARGE SCALE GENOMIC DNA]</scope>
</reference>
<feature type="region of interest" description="Disordered" evidence="5">
    <location>
        <begin position="151"/>
        <end position="171"/>
    </location>
</feature>